<proteinExistence type="predicted"/>
<keyword evidence="1" id="KW-1133">Transmembrane helix</keyword>
<name>A0ABT8G6D9_9MICO</name>
<gene>
    <name evidence="2" type="ORF">QQX09_02425</name>
</gene>
<dbReference type="RefSeq" id="WP_301131101.1">
    <property type="nucleotide sequence ID" value="NZ_JAUHPW010000001.1"/>
</dbReference>
<evidence type="ECO:0000313" key="2">
    <source>
        <dbReference type="EMBL" id="MDN4474705.1"/>
    </source>
</evidence>
<reference evidence="2" key="1">
    <citation type="submission" date="2023-06" db="EMBL/GenBank/DDBJ databases">
        <title>Sysu t00192.</title>
        <authorList>
            <person name="Gao L."/>
            <person name="Fang B.-Z."/>
            <person name="Li W.-J."/>
        </authorList>
    </citation>
    <scope>NUCLEOTIDE SEQUENCE</scope>
    <source>
        <strain evidence="2">SYSU T00192</strain>
    </source>
</reference>
<feature type="transmembrane region" description="Helical" evidence="1">
    <location>
        <begin position="12"/>
        <end position="30"/>
    </location>
</feature>
<sequence length="154" mass="15702">MGSTLARMRFTMLWLVAGIALLGAAVIFFYEPDVLEEAVGGQMEGEAVTMGMALMMAGMAAFPLALAVASLFVPGRANAITNLVGGVALGAFGLFAAGSELGGGVFHAHLLLALVGAATAWTIAALSVVALRRHSLEEAPPGSLKLEFTARANA</sequence>
<accession>A0ABT8G6D9</accession>
<keyword evidence="1" id="KW-0472">Membrane</keyword>
<evidence type="ECO:0008006" key="4">
    <source>
        <dbReference type="Google" id="ProtNLM"/>
    </source>
</evidence>
<keyword evidence="1" id="KW-0812">Transmembrane</keyword>
<organism evidence="2 3">
    <name type="scientific">Demequina litoralis</name>
    <dbReference type="NCBI Taxonomy" id="3051660"/>
    <lineage>
        <taxon>Bacteria</taxon>
        <taxon>Bacillati</taxon>
        <taxon>Actinomycetota</taxon>
        <taxon>Actinomycetes</taxon>
        <taxon>Micrococcales</taxon>
        <taxon>Demequinaceae</taxon>
        <taxon>Demequina</taxon>
    </lineage>
</organism>
<evidence type="ECO:0000256" key="1">
    <source>
        <dbReference type="SAM" id="Phobius"/>
    </source>
</evidence>
<keyword evidence="3" id="KW-1185">Reference proteome</keyword>
<feature type="transmembrane region" description="Helical" evidence="1">
    <location>
        <begin position="50"/>
        <end position="73"/>
    </location>
</feature>
<feature type="transmembrane region" description="Helical" evidence="1">
    <location>
        <begin position="110"/>
        <end position="131"/>
    </location>
</feature>
<dbReference type="Proteomes" id="UP001172728">
    <property type="component" value="Unassembled WGS sequence"/>
</dbReference>
<protein>
    <recommendedName>
        <fullName evidence="4">DUF998 domain-containing protein</fullName>
    </recommendedName>
</protein>
<comment type="caution">
    <text evidence="2">The sequence shown here is derived from an EMBL/GenBank/DDBJ whole genome shotgun (WGS) entry which is preliminary data.</text>
</comment>
<feature type="transmembrane region" description="Helical" evidence="1">
    <location>
        <begin position="80"/>
        <end position="98"/>
    </location>
</feature>
<dbReference type="EMBL" id="JAUHPW010000001">
    <property type="protein sequence ID" value="MDN4474705.1"/>
    <property type="molecule type" value="Genomic_DNA"/>
</dbReference>
<evidence type="ECO:0000313" key="3">
    <source>
        <dbReference type="Proteomes" id="UP001172728"/>
    </source>
</evidence>